<feature type="domain" description="INPP5B PH" evidence="1">
    <location>
        <begin position="14"/>
        <end position="74"/>
    </location>
</feature>
<dbReference type="EMBL" id="CAJPIZ010025086">
    <property type="protein sequence ID" value="CAG2118652.1"/>
    <property type="molecule type" value="Genomic_DNA"/>
</dbReference>
<proteinExistence type="predicted"/>
<gene>
    <name evidence="2" type="ORF">OSB1V03_LOCUS18603</name>
</gene>
<keyword evidence="3" id="KW-1185">Reference proteome</keyword>
<name>A0A7R9LI40_9ACAR</name>
<dbReference type="EMBL" id="OC879661">
    <property type="protein sequence ID" value="CAD7641328.1"/>
    <property type="molecule type" value="Genomic_DNA"/>
</dbReference>
<evidence type="ECO:0000313" key="3">
    <source>
        <dbReference type="Proteomes" id="UP000759131"/>
    </source>
</evidence>
<evidence type="ECO:0000313" key="2">
    <source>
        <dbReference type="EMBL" id="CAD7641328.1"/>
    </source>
</evidence>
<organism evidence="2">
    <name type="scientific">Medioppia subpectinata</name>
    <dbReference type="NCBI Taxonomy" id="1979941"/>
    <lineage>
        <taxon>Eukaryota</taxon>
        <taxon>Metazoa</taxon>
        <taxon>Ecdysozoa</taxon>
        <taxon>Arthropoda</taxon>
        <taxon>Chelicerata</taxon>
        <taxon>Arachnida</taxon>
        <taxon>Acari</taxon>
        <taxon>Acariformes</taxon>
        <taxon>Sarcoptiformes</taxon>
        <taxon>Oribatida</taxon>
        <taxon>Brachypylina</taxon>
        <taxon>Oppioidea</taxon>
        <taxon>Oppiidae</taxon>
        <taxon>Medioppia</taxon>
    </lineage>
</organism>
<dbReference type="AlphaFoldDB" id="A0A7R9LI40"/>
<dbReference type="Pfam" id="PF16776">
    <property type="entry name" value="INPP5B_PH"/>
    <property type="match status" value="1"/>
</dbReference>
<dbReference type="InterPro" id="IPR031896">
    <property type="entry name" value="INPP5B_PH_dom"/>
</dbReference>
<dbReference type="Gene3D" id="2.30.29.110">
    <property type="match status" value="1"/>
</dbReference>
<protein>
    <recommendedName>
        <fullName evidence="1">INPP5B PH domain-containing protein</fullName>
    </recommendedName>
</protein>
<dbReference type="OrthoDB" id="8028568at2759"/>
<evidence type="ECO:0000259" key="1">
    <source>
        <dbReference type="Pfam" id="PF16776"/>
    </source>
</evidence>
<sequence>MPIEIKVTVNTGAICISSGLVQDWVITNRILALIENHNSYGLLVFVTSTPTVKTASDLTIESALPVNSDFKCEIGKQYLQ</sequence>
<accession>A0A7R9LI40</accession>
<dbReference type="Proteomes" id="UP000759131">
    <property type="component" value="Unassembled WGS sequence"/>
</dbReference>
<reference evidence="2" key="1">
    <citation type="submission" date="2020-11" db="EMBL/GenBank/DDBJ databases">
        <authorList>
            <person name="Tran Van P."/>
        </authorList>
    </citation>
    <scope>NUCLEOTIDE SEQUENCE</scope>
</reference>